<comment type="caution">
    <text evidence="3">The sequence shown here is derived from an EMBL/GenBank/DDBJ whole genome shotgun (WGS) entry which is preliminary data.</text>
</comment>
<protein>
    <submittedName>
        <fullName evidence="3">Uncharacterized protein</fullName>
    </submittedName>
</protein>
<name>A0ABV3XB85_9ACTN</name>
<accession>A0ABV3XB85</accession>
<gene>
    <name evidence="3" type="ORF">ABQ292_03225</name>
</gene>
<dbReference type="RefSeq" id="WP_369203148.1">
    <property type="nucleotide sequence ID" value="NZ_JBFNXQ010000005.1"/>
</dbReference>
<organism evidence="3 4">
    <name type="scientific">Geodermatophilus maliterrae</name>
    <dbReference type="NCBI Taxonomy" id="3162531"/>
    <lineage>
        <taxon>Bacteria</taxon>
        <taxon>Bacillati</taxon>
        <taxon>Actinomycetota</taxon>
        <taxon>Actinomycetes</taxon>
        <taxon>Geodermatophilales</taxon>
        <taxon>Geodermatophilaceae</taxon>
        <taxon>Geodermatophilus</taxon>
    </lineage>
</organism>
<reference evidence="3 4" key="1">
    <citation type="submission" date="2024-06" db="EMBL/GenBank/DDBJ databases">
        <title>Draft genome sequence of Geodermatophilus badlandi, a novel member of the Geodermatophilaceae isolated from badland sedimentary rocks in the Red desert, Wyoming, USA.</title>
        <authorList>
            <person name="Ben Tekaya S."/>
            <person name="Nouioui I."/>
            <person name="Flores G.M."/>
            <person name="Shaal M.N."/>
            <person name="Bredoire F."/>
            <person name="Basile F."/>
            <person name="Van Diepen L."/>
            <person name="Ward N.L."/>
        </authorList>
    </citation>
    <scope>NUCLEOTIDE SEQUENCE [LARGE SCALE GENOMIC DNA]</scope>
    <source>
        <strain evidence="3 4">WL48A</strain>
    </source>
</reference>
<keyword evidence="4" id="KW-1185">Reference proteome</keyword>
<feature type="region of interest" description="Disordered" evidence="1">
    <location>
        <begin position="66"/>
        <end position="96"/>
    </location>
</feature>
<evidence type="ECO:0000256" key="2">
    <source>
        <dbReference type="SAM" id="SignalP"/>
    </source>
</evidence>
<feature type="chain" id="PRO_5046239838" evidence="2">
    <location>
        <begin position="45"/>
        <end position="96"/>
    </location>
</feature>
<dbReference type="EMBL" id="JBFNXQ010000005">
    <property type="protein sequence ID" value="MEX5717378.1"/>
    <property type="molecule type" value="Genomic_DNA"/>
</dbReference>
<evidence type="ECO:0000313" key="3">
    <source>
        <dbReference type="EMBL" id="MEX5717378.1"/>
    </source>
</evidence>
<keyword evidence="2" id="KW-0732">Signal</keyword>
<evidence type="ECO:0000256" key="1">
    <source>
        <dbReference type="SAM" id="MobiDB-lite"/>
    </source>
</evidence>
<feature type="compositionally biased region" description="Basic and acidic residues" evidence="1">
    <location>
        <begin position="87"/>
        <end position="96"/>
    </location>
</feature>
<proteinExistence type="predicted"/>
<feature type="signal peptide" evidence="2">
    <location>
        <begin position="1"/>
        <end position="44"/>
    </location>
</feature>
<evidence type="ECO:0000313" key="4">
    <source>
        <dbReference type="Proteomes" id="UP001560045"/>
    </source>
</evidence>
<sequence>MFPPRSIRLTPYSPAAGAPAIRVLIAAVLAAALAGCSSAGPAPAAGPSTSAAAALELTHVHGAAFDPGDGGLRLPTHHACSPSESRGSPRSDRCST</sequence>
<dbReference type="Proteomes" id="UP001560045">
    <property type="component" value="Unassembled WGS sequence"/>
</dbReference>